<protein>
    <submittedName>
        <fullName evidence="2">Uncharacterized protein</fullName>
    </submittedName>
</protein>
<name>A0A6G0Z1X5_APHCR</name>
<keyword evidence="1" id="KW-0812">Transmembrane</keyword>
<keyword evidence="1" id="KW-0472">Membrane</keyword>
<organism evidence="2 3">
    <name type="scientific">Aphis craccivora</name>
    <name type="common">Cowpea aphid</name>
    <dbReference type="NCBI Taxonomy" id="307492"/>
    <lineage>
        <taxon>Eukaryota</taxon>
        <taxon>Metazoa</taxon>
        <taxon>Ecdysozoa</taxon>
        <taxon>Arthropoda</taxon>
        <taxon>Hexapoda</taxon>
        <taxon>Insecta</taxon>
        <taxon>Pterygota</taxon>
        <taxon>Neoptera</taxon>
        <taxon>Paraneoptera</taxon>
        <taxon>Hemiptera</taxon>
        <taxon>Sternorrhyncha</taxon>
        <taxon>Aphidomorpha</taxon>
        <taxon>Aphidoidea</taxon>
        <taxon>Aphididae</taxon>
        <taxon>Aphidini</taxon>
        <taxon>Aphis</taxon>
        <taxon>Aphis</taxon>
    </lineage>
</organism>
<sequence length="106" mass="12245">MRIAMGQSWIILMTVLQSALIYLNIIHLILPYITTQLKCNIFNNMIQVTKIRCTQICTAMGKWVPLCCTLGAVWIIIIYYRSLKFESNNRYLCIRKTILNGNDLSA</sequence>
<keyword evidence="3" id="KW-1185">Reference proteome</keyword>
<reference evidence="2 3" key="1">
    <citation type="submission" date="2019-08" db="EMBL/GenBank/DDBJ databases">
        <title>Whole genome of Aphis craccivora.</title>
        <authorList>
            <person name="Voronova N.V."/>
            <person name="Shulinski R.S."/>
            <person name="Bandarenka Y.V."/>
            <person name="Zhorov D.G."/>
            <person name="Warner D."/>
        </authorList>
    </citation>
    <scope>NUCLEOTIDE SEQUENCE [LARGE SCALE GENOMIC DNA]</scope>
    <source>
        <strain evidence="2">180601</strain>
        <tissue evidence="2">Whole Body</tissue>
    </source>
</reference>
<keyword evidence="1" id="KW-1133">Transmembrane helix</keyword>
<accession>A0A6G0Z1X5</accession>
<gene>
    <name evidence="2" type="ORF">FWK35_00007002</name>
</gene>
<feature type="transmembrane region" description="Helical" evidence="1">
    <location>
        <begin position="9"/>
        <end position="33"/>
    </location>
</feature>
<dbReference type="AlphaFoldDB" id="A0A6G0Z1X5"/>
<comment type="caution">
    <text evidence="2">The sequence shown here is derived from an EMBL/GenBank/DDBJ whole genome shotgun (WGS) entry which is preliminary data.</text>
</comment>
<proteinExistence type="predicted"/>
<feature type="transmembrane region" description="Helical" evidence="1">
    <location>
        <begin position="63"/>
        <end position="80"/>
    </location>
</feature>
<dbReference type="EMBL" id="VUJU01001668">
    <property type="protein sequence ID" value="KAF0764320.1"/>
    <property type="molecule type" value="Genomic_DNA"/>
</dbReference>
<evidence type="ECO:0000313" key="3">
    <source>
        <dbReference type="Proteomes" id="UP000478052"/>
    </source>
</evidence>
<evidence type="ECO:0000256" key="1">
    <source>
        <dbReference type="SAM" id="Phobius"/>
    </source>
</evidence>
<evidence type="ECO:0000313" key="2">
    <source>
        <dbReference type="EMBL" id="KAF0764320.1"/>
    </source>
</evidence>
<dbReference type="Proteomes" id="UP000478052">
    <property type="component" value="Unassembled WGS sequence"/>
</dbReference>